<dbReference type="RefSeq" id="WP_318063532.1">
    <property type="nucleotide sequence ID" value="NZ_JAWONS010000109.1"/>
</dbReference>
<sequence length="301" mass="35369">MERILTLELMKQYEDYLYEEEKAKLTIEKYKRDLKKFYNFLSGDKVIEKRMVIEYKEYLKNNYQVSSANSMIVALNRFLEYAGWFECRVRQFKVQKTLFCKKETCLTKKEYENLIVTAKESGDIQLSLLMQTICSTGIRVSELQFITVQSLKTGYAQINNKGKVRVIFIPKQLIKLLKTYCVSQKIEAGPIFVSKTNSPINRTIIWKKMKGLCHKANVDEKKVFPHNLRHLFAFVFYRLEKNLLRLAEVLGHSSIETTRIYTATTGEEHQKLISKLGLVYDYSKNEDHNVNYVYNSEVIPN</sequence>
<evidence type="ECO:0000256" key="6">
    <source>
        <dbReference type="PROSITE-ProRule" id="PRU01248"/>
    </source>
</evidence>
<evidence type="ECO:0000256" key="5">
    <source>
        <dbReference type="ARBA" id="ARBA00023172"/>
    </source>
</evidence>
<organism evidence="9 10">
    <name type="scientific">Clostridium boliviensis</name>
    <dbReference type="NCBI Taxonomy" id="318465"/>
    <lineage>
        <taxon>Bacteria</taxon>
        <taxon>Bacillati</taxon>
        <taxon>Bacillota</taxon>
        <taxon>Clostridia</taxon>
        <taxon>Eubacteriales</taxon>
        <taxon>Clostridiaceae</taxon>
        <taxon>Clostridium</taxon>
    </lineage>
</organism>
<dbReference type="PROSITE" id="PS51900">
    <property type="entry name" value="CB"/>
    <property type="match status" value="1"/>
</dbReference>
<dbReference type="InterPro" id="IPR044068">
    <property type="entry name" value="CB"/>
</dbReference>
<proteinExistence type="inferred from homology"/>
<dbReference type="InterPro" id="IPR013762">
    <property type="entry name" value="Integrase-like_cat_sf"/>
</dbReference>
<keyword evidence="4 6" id="KW-0238">DNA-binding</keyword>
<keyword evidence="3" id="KW-0229">DNA integration</keyword>
<protein>
    <submittedName>
        <fullName evidence="9">Tyrosine-type recombinase/integrase</fullName>
    </submittedName>
</protein>
<dbReference type="Proteomes" id="UP001276854">
    <property type="component" value="Unassembled WGS sequence"/>
</dbReference>
<dbReference type="PROSITE" id="PS51898">
    <property type="entry name" value="TYR_RECOMBINASE"/>
    <property type="match status" value="1"/>
</dbReference>
<evidence type="ECO:0000256" key="3">
    <source>
        <dbReference type="ARBA" id="ARBA00022908"/>
    </source>
</evidence>
<dbReference type="InterPro" id="IPR050090">
    <property type="entry name" value="Tyrosine_recombinase_XerCD"/>
</dbReference>
<dbReference type="InterPro" id="IPR010998">
    <property type="entry name" value="Integrase_recombinase_N"/>
</dbReference>
<comment type="function">
    <text evidence="1">Site-specific tyrosine recombinase, which acts by catalyzing the cutting and rejoining of the recombining DNA molecules.</text>
</comment>
<dbReference type="EMBL" id="JAWONS010000109">
    <property type="protein sequence ID" value="MDW2797278.1"/>
    <property type="molecule type" value="Genomic_DNA"/>
</dbReference>
<evidence type="ECO:0000256" key="1">
    <source>
        <dbReference type="ARBA" id="ARBA00003283"/>
    </source>
</evidence>
<feature type="domain" description="Tyr recombinase" evidence="7">
    <location>
        <begin position="101"/>
        <end position="274"/>
    </location>
</feature>
<evidence type="ECO:0000256" key="4">
    <source>
        <dbReference type="ARBA" id="ARBA00023125"/>
    </source>
</evidence>
<dbReference type="Gene3D" id="1.10.150.130">
    <property type="match status" value="1"/>
</dbReference>
<evidence type="ECO:0000259" key="7">
    <source>
        <dbReference type="PROSITE" id="PS51898"/>
    </source>
</evidence>
<dbReference type="Pfam" id="PF02899">
    <property type="entry name" value="Phage_int_SAM_1"/>
    <property type="match status" value="1"/>
</dbReference>
<feature type="domain" description="Core-binding (CB)" evidence="8">
    <location>
        <begin position="4"/>
        <end position="83"/>
    </location>
</feature>
<dbReference type="Pfam" id="PF00589">
    <property type="entry name" value="Phage_integrase"/>
    <property type="match status" value="1"/>
</dbReference>
<keyword evidence="5" id="KW-0233">DNA recombination</keyword>
<name>A0ABU4GK19_9CLOT</name>
<dbReference type="InterPro" id="IPR004107">
    <property type="entry name" value="Integrase_SAM-like_N"/>
</dbReference>
<dbReference type="SUPFAM" id="SSF56349">
    <property type="entry name" value="DNA breaking-rejoining enzymes"/>
    <property type="match status" value="1"/>
</dbReference>
<evidence type="ECO:0000313" key="10">
    <source>
        <dbReference type="Proteomes" id="UP001276854"/>
    </source>
</evidence>
<evidence type="ECO:0000256" key="2">
    <source>
        <dbReference type="ARBA" id="ARBA00008857"/>
    </source>
</evidence>
<evidence type="ECO:0000259" key="8">
    <source>
        <dbReference type="PROSITE" id="PS51900"/>
    </source>
</evidence>
<dbReference type="Gene3D" id="1.10.443.10">
    <property type="entry name" value="Intergrase catalytic core"/>
    <property type="match status" value="1"/>
</dbReference>
<keyword evidence="10" id="KW-1185">Reference proteome</keyword>
<comment type="caution">
    <text evidence="9">The sequence shown here is derived from an EMBL/GenBank/DDBJ whole genome shotgun (WGS) entry which is preliminary data.</text>
</comment>
<gene>
    <name evidence="9" type="ORF">RZO55_06775</name>
</gene>
<dbReference type="InterPro" id="IPR011010">
    <property type="entry name" value="DNA_brk_join_enz"/>
</dbReference>
<accession>A0ABU4GK19</accession>
<comment type="similarity">
    <text evidence="2">Belongs to the 'phage' integrase family.</text>
</comment>
<dbReference type="InterPro" id="IPR002104">
    <property type="entry name" value="Integrase_catalytic"/>
</dbReference>
<evidence type="ECO:0000313" key="9">
    <source>
        <dbReference type="EMBL" id="MDW2797278.1"/>
    </source>
</evidence>
<dbReference type="PANTHER" id="PTHR30349">
    <property type="entry name" value="PHAGE INTEGRASE-RELATED"/>
    <property type="match status" value="1"/>
</dbReference>
<reference evidence="9 10" key="1">
    <citation type="submission" date="2023-10" db="EMBL/GenBank/DDBJ databases">
        <title>A novel Glycoside Hydrolase 43-Like Enzyme from Clostrdium boliviensis is an Endo-xylanase, and a Candidate for Xylooligosaccharides Production from Different Xylan Substrates.</title>
        <authorList>
            <person name="Alvarez M.T."/>
            <person name="Rocabado-Villegas L.R."/>
            <person name="Salas-Veizaga D.M."/>
            <person name="Linares-Pasten J.A."/>
            <person name="Gudmundsdottir E.E."/>
            <person name="Hreggvidsson G.O."/>
            <person name="Adlercreutz P."/>
            <person name="Nordberg Karlsson E."/>
        </authorList>
    </citation>
    <scope>NUCLEOTIDE SEQUENCE [LARGE SCALE GENOMIC DNA]</scope>
    <source>
        <strain evidence="9 10">E-1</strain>
    </source>
</reference>
<dbReference type="PANTHER" id="PTHR30349:SF89">
    <property type="entry name" value="INTEGRASE_RECOMBINASE"/>
    <property type="match status" value="1"/>
</dbReference>